<dbReference type="Pfam" id="PF00353">
    <property type="entry name" value="HemolysinCabind"/>
    <property type="match status" value="3"/>
</dbReference>
<dbReference type="InterPro" id="IPR050557">
    <property type="entry name" value="RTX_toxin/Mannuronan_C5-epim"/>
</dbReference>
<dbReference type="Proteomes" id="UP001262410">
    <property type="component" value="Unassembled WGS sequence"/>
</dbReference>
<keyword evidence="4" id="KW-1185">Reference proteome</keyword>
<protein>
    <submittedName>
        <fullName evidence="3">Ca2+-binding RTX toxin-like protein</fullName>
    </submittedName>
</protein>
<dbReference type="PRINTS" id="PR00313">
    <property type="entry name" value="CABNDNGRPT"/>
</dbReference>
<organism evidence="3 4">
    <name type="scientific">Inquilinus ginsengisoli</name>
    <dbReference type="NCBI Taxonomy" id="363840"/>
    <lineage>
        <taxon>Bacteria</taxon>
        <taxon>Pseudomonadati</taxon>
        <taxon>Pseudomonadota</taxon>
        <taxon>Alphaproteobacteria</taxon>
        <taxon>Rhodospirillales</taxon>
        <taxon>Rhodospirillaceae</taxon>
        <taxon>Inquilinus</taxon>
    </lineage>
</organism>
<gene>
    <name evidence="3" type="ORF">E9232_007113</name>
</gene>
<dbReference type="PROSITE" id="PS00330">
    <property type="entry name" value="HEMOLYSIN_CALCIUM"/>
    <property type="match status" value="6"/>
</dbReference>
<evidence type="ECO:0000313" key="3">
    <source>
        <dbReference type="EMBL" id="MDR6294559.1"/>
    </source>
</evidence>
<proteinExistence type="predicted"/>
<dbReference type="InterPro" id="IPR001343">
    <property type="entry name" value="Hemolysn_Ca-bd"/>
</dbReference>
<dbReference type="EMBL" id="JAVDPW010000021">
    <property type="protein sequence ID" value="MDR6294559.1"/>
    <property type="molecule type" value="Genomic_DNA"/>
</dbReference>
<dbReference type="Gene3D" id="2.150.10.10">
    <property type="entry name" value="Serralysin-like metalloprotease, C-terminal"/>
    <property type="match status" value="3"/>
</dbReference>
<comment type="subcellular location">
    <subcellularLocation>
        <location evidence="1">Secreted</location>
    </subcellularLocation>
</comment>
<sequence>MPLITNVAYSPDPTDGQVLGLDVALNGATRLAVNWGDGSPLQLYQVAPGSNSIHLSHAYAGPEAGTIVLRAGGPGVPDDRTTLNLVVGADESYDRVSGDPADPAISREGPLISGDGQWVVWADAYNGIYSADGITLKNLADGTTVSAGSSHGDAYEFDGGPVMLANGAAAWFAEQYFGAEGYYFHPVVLYRTEAGDRTVLQDAFDVTLTDDAKYVVYRQDSTDGTGDGWYLRDLDAATRVHLGSAGPEYDGPRYHVHVVNGQLVVDDSSTGQHSVSGALATDTTDDGSVTVIATDDALAPGDTNDGSDVYLQENGAPTHSGTGGPDVLLLGAAGDIADGGAGRDYLSGGLGSDSLAGGTGDDLLDGGAGADSLNGGDGIDAASYATGLAGVQASLDRPAGNTGDAAGDSYAGIENLLGSAFADRLEGDAAANALRGGAGDDRLGGLGGDDRLVGGDGADVIAGGTGEDRIFGGAGDDRITGGDGADTLVFQPGFGRDVVQDFNGAAGDVILFDRAVFASFAEVMAHAADYGADGTVITVDAQDKIILLGVDRASLQANDFAFL</sequence>
<dbReference type="PANTHER" id="PTHR38340">
    <property type="entry name" value="S-LAYER PROTEIN"/>
    <property type="match status" value="1"/>
</dbReference>
<dbReference type="PANTHER" id="PTHR38340:SF1">
    <property type="entry name" value="S-LAYER PROTEIN"/>
    <property type="match status" value="1"/>
</dbReference>
<accession>A0ABU1K472</accession>
<comment type="caution">
    <text evidence="3">The sequence shown here is derived from an EMBL/GenBank/DDBJ whole genome shotgun (WGS) entry which is preliminary data.</text>
</comment>
<dbReference type="InterPro" id="IPR011049">
    <property type="entry name" value="Serralysin-like_metalloprot_C"/>
</dbReference>
<reference evidence="3 4" key="1">
    <citation type="submission" date="2023-07" db="EMBL/GenBank/DDBJ databases">
        <title>Sorghum-associated microbial communities from plants grown in Nebraska, USA.</title>
        <authorList>
            <person name="Schachtman D."/>
        </authorList>
    </citation>
    <scope>NUCLEOTIDE SEQUENCE [LARGE SCALE GENOMIC DNA]</scope>
    <source>
        <strain evidence="3 4">584</strain>
    </source>
</reference>
<name>A0ABU1K472_9PROT</name>
<evidence type="ECO:0000256" key="2">
    <source>
        <dbReference type="ARBA" id="ARBA00022525"/>
    </source>
</evidence>
<evidence type="ECO:0000313" key="4">
    <source>
        <dbReference type="Proteomes" id="UP001262410"/>
    </source>
</evidence>
<dbReference type="SUPFAM" id="SSF51120">
    <property type="entry name" value="beta-Roll"/>
    <property type="match status" value="2"/>
</dbReference>
<keyword evidence="2" id="KW-0964">Secreted</keyword>
<evidence type="ECO:0000256" key="1">
    <source>
        <dbReference type="ARBA" id="ARBA00004613"/>
    </source>
</evidence>
<dbReference type="InterPro" id="IPR018511">
    <property type="entry name" value="Hemolysin-typ_Ca-bd_CS"/>
</dbReference>
<dbReference type="RefSeq" id="WP_309802142.1">
    <property type="nucleotide sequence ID" value="NZ_JAVDPW010000021.1"/>
</dbReference>